<dbReference type="InterPro" id="IPR003369">
    <property type="entry name" value="TatA/B/E"/>
</dbReference>
<sequence>MFSGLLQPMHLLLILGVVLIVFGPGKLAHLGHDLGKSIREFKSAMEAHDVTPEAVSEKPAPQAVPDKAGPAA</sequence>
<keyword evidence="8 9" id="KW-0472">Membrane</keyword>
<dbReference type="RefSeq" id="WP_009181524.1">
    <property type="nucleotide sequence ID" value="NZ_CM001368.1"/>
</dbReference>
<keyword evidence="7 9" id="KW-0811">Translocation</keyword>
<dbReference type="HAMAP" id="MF_00236">
    <property type="entry name" value="TatA_E"/>
    <property type="match status" value="1"/>
</dbReference>
<comment type="subcellular location">
    <subcellularLocation>
        <location evidence="1 9">Cell membrane</location>
        <topology evidence="1 9">Single-pass membrane protein</topology>
    </subcellularLocation>
</comment>
<protein>
    <recommendedName>
        <fullName evidence="9">Sec-independent protein translocase protein TatA</fullName>
    </recommendedName>
</protein>
<dbReference type="Proteomes" id="UP000004662">
    <property type="component" value="Chromosome"/>
</dbReference>
<dbReference type="Gene3D" id="1.20.5.3310">
    <property type="match status" value="1"/>
</dbReference>
<dbReference type="GO" id="GO:0033281">
    <property type="term" value="C:TAT protein transport complex"/>
    <property type="evidence" value="ECO:0007669"/>
    <property type="project" value="UniProtKB-UniRule"/>
</dbReference>
<evidence type="ECO:0000256" key="1">
    <source>
        <dbReference type="ARBA" id="ARBA00004162"/>
    </source>
</evidence>
<comment type="function">
    <text evidence="9">Part of the twin-arginine translocation (Tat) system that transports large folded proteins containing a characteristic twin-arginine motif in their signal peptide across membranes. TatA could form the protein-conducting channel of the Tat system.</text>
</comment>
<keyword evidence="6 9" id="KW-1133">Transmembrane helix</keyword>
<accession>G7Q999</accession>
<keyword evidence="5 9" id="KW-0653">Protein transport</keyword>
<dbReference type="OrthoDB" id="5460384at2"/>
<evidence type="ECO:0000256" key="10">
    <source>
        <dbReference type="SAM" id="MobiDB-lite"/>
    </source>
</evidence>
<evidence type="ECO:0000256" key="9">
    <source>
        <dbReference type="HAMAP-Rule" id="MF_00236"/>
    </source>
</evidence>
<evidence type="ECO:0000256" key="8">
    <source>
        <dbReference type="ARBA" id="ARBA00023136"/>
    </source>
</evidence>
<comment type="similarity">
    <text evidence="9">Belongs to the TatA/E family.</text>
</comment>
<gene>
    <name evidence="9" type="primary">tatA</name>
    <name evidence="11" type="ORF">DFW101_2136</name>
</gene>
<evidence type="ECO:0000256" key="5">
    <source>
        <dbReference type="ARBA" id="ARBA00022927"/>
    </source>
</evidence>
<dbReference type="NCBIfam" id="TIGR01411">
    <property type="entry name" value="tatAE"/>
    <property type="match status" value="1"/>
</dbReference>
<dbReference type="InterPro" id="IPR006312">
    <property type="entry name" value="TatA/E"/>
</dbReference>
<keyword evidence="2 9" id="KW-0813">Transport</keyword>
<evidence type="ECO:0000313" key="11">
    <source>
        <dbReference type="EMBL" id="EHJ48142.1"/>
    </source>
</evidence>
<dbReference type="Pfam" id="PF02416">
    <property type="entry name" value="TatA_B_E"/>
    <property type="match status" value="1"/>
</dbReference>
<dbReference type="STRING" id="694327.DFW101_2136"/>
<keyword evidence="4 9" id="KW-0812">Transmembrane</keyword>
<evidence type="ECO:0000256" key="3">
    <source>
        <dbReference type="ARBA" id="ARBA00022475"/>
    </source>
</evidence>
<comment type="subunit">
    <text evidence="9">Forms a complex with TatC.</text>
</comment>
<reference evidence="12" key="1">
    <citation type="journal article" date="2015" name="Genome Announc.">
        <title>High-Quality Draft Genome Sequence of Desulfovibrio carbinoliphilus FW-101-2B, an Organic Acid-Oxidizing Sulfate-Reducing Bacterium Isolated from Uranium(VI)-Contaminated Groundwater.</title>
        <authorList>
            <person name="Ramsay B.D."/>
            <person name="Hwang C."/>
            <person name="Woo H.L."/>
            <person name="Carroll S.L."/>
            <person name="Lucas S."/>
            <person name="Han J."/>
            <person name="Lapidus A.L."/>
            <person name="Cheng J.F."/>
            <person name="Goodwin L.A."/>
            <person name="Pitluck S."/>
            <person name="Peters L."/>
            <person name="Chertkov O."/>
            <person name="Held B."/>
            <person name="Detter J.C."/>
            <person name="Han C.S."/>
            <person name="Tapia R."/>
            <person name="Land M.L."/>
            <person name="Hauser L.J."/>
            <person name="Kyrpides N.C."/>
            <person name="Ivanova N.N."/>
            <person name="Mikhailova N."/>
            <person name="Pagani I."/>
            <person name="Woyke T."/>
            <person name="Arkin A.P."/>
            <person name="Dehal P."/>
            <person name="Chivian D."/>
            <person name="Criddle C.S."/>
            <person name="Wu W."/>
            <person name="Chakraborty R."/>
            <person name="Hazen T.C."/>
            <person name="Fields M.W."/>
        </authorList>
    </citation>
    <scope>NUCLEOTIDE SEQUENCE [LARGE SCALE GENOMIC DNA]</scope>
    <source>
        <strain evidence="12">FW-101-2B</strain>
    </source>
</reference>
<evidence type="ECO:0000256" key="2">
    <source>
        <dbReference type="ARBA" id="ARBA00022448"/>
    </source>
</evidence>
<dbReference type="GO" id="GO:0043953">
    <property type="term" value="P:protein transport by the Tat complex"/>
    <property type="evidence" value="ECO:0007669"/>
    <property type="project" value="UniProtKB-UniRule"/>
</dbReference>
<dbReference type="HOGENOM" id="CLU_086034_5_4_7"/>
<organism evidence="11 12">
    <name type="scientific">Solidesulfovibrio carbinoliphilus subsp. oakridgensis</name>
    <dbReference type="NCBI Taxonomy" id="694327"/>
    <lineage>
        <taxon>Bacteria</taxon>
        <taxon>Pseudomonadati</taxon>
        <taxon>Thermodesulfobacteriota</taxon>
        <taxon>Desulfovibrionia</taxon>
        <taxon>Desulfovibrionales</taxon>
        <taxon>Desulfovibrionaceae</taxon>
        <taxon>Solidesulfovibrio</taxon>
    </lineage>
</organism>
<dbReference type="eggNOG" id="ENOG5030303">
    <property type="taxonomic scope" value="Bacteria"/>
</dbReference>
<evidence type="ECO:0000256" key="4">
    <source>
        <dbReference type="ARBA" id="ARBA00022692"/>
    </source>
</evidence>
<name>G7Q999_9BACT</name>
<dbReference type="EMBL" id="CM001368">
    <property type="protein sequence ID" value="EHJ48142.1"/>
    <property type="molecule type" value="Genomic_DNA"/>
</dbReference>
<dbReference type="PANTHER" id="PTHR42982:SF1">
    <property type="entry name" value="SEC-INDEPENDENT PROTEIN TRANSLOCASE PROTEIN TATA"/>
    <property type="match status" value="1"/>
</dbReference>
<dbReference type="GO" id="GO:0008320">
    <property type="term" value="F:protein transmembrane transporter activity"/>
    <property type="evidence" value="ECO:0007669"/>
    <property type="project" value="UniProtKB-UniRule"/>
</dbReference>
<evidence type="ECO:0000256" key="6">
    <source>
        <dbReference type="ARBA" id="ARBA00022989"/>
    </source>
</evidence>
<dbReference type="PANTHER" id="PTHR42982">
    <property type="entry name" value="SEC-INDEPENDENT PROTEIN TRANSLOCASE PROTEIN TATA"/>
    <property type="match status" value="1"/>
</dbReference>
<proteinExistence type="inferred from homology"/>
<dbReference type="AlphaFoldDB" id="G7Q999"/>
<evidence type="ECO:0000256" key="7">
    <source>
        <dbReference type="ARBA" id="ARBA00023010"/>
    </source>
</evidence>
<evidence type="ECO:0000313" key="12">
    <source>
        <dbReference type="Proteomes" id="UP000004662"/>
    </source>
</evidence>
<keyword evidence="3 9" id="KW-1003">Cell membrane</keyword>
<keyword evidence="12" id="KW-1185">Reference proteome</keyword>
<feature type="region of interest" description="Disordered" evidence="10">
    <location>
        <begin position="49"/>
        <end position="72"/>
    </location>
</feature>